<dbReference type="STRING" id="651661.SAMN05660293_01320"/>
<reference evidence="2" key="1">
    <citation type="submission" date="2017-02" db="EMBL/GenBank/DDBJ databases">
        <authorList>
            <person name="Varghese N."/>
            <person name="Submissions S."/>
        </authorList>
    </citation>
    <scope>NUCLEOTIDE SEQUENCE [LARGE SCALE GENOMIC DNA]</scope>
    <source>
        <strain evidence="2">DSM 22270</strain>
    </source>
</reference>
<dbReference type="Gene3D" id="2.60.120.620">
    <property type="entry name" value="q2cbj1_9rhob like domain"/>
    <property type="match status" value="1"/>
</dbReference>
<accession>A0A1T5CL81</accession>
<sequence>MQHILNLTEEFKTNGWALIKNVFSNSEIEKYRDIANQLKTDHYDGDLLGHPLTRGILFDDRILKVVKQLLGTDELVYFGDSSCTIAKKPGNAHFHKDNPDKINGNGPDWQEEYPVIRLGIYLQNHDNFSGALAIRDKSHKTNNIKTGTAFYVDNQVGDLSVWYLTTTHAGYSKRLRIAPKLFLNTSLYRFVPDSMFVPEEKYRIAYFMTFGRKSPLLDRYLRYLKTREYMVQGWKRSQYDDSCFTFAKSKNITLIDMYPQVKDIDESTLNKGHVELPN</sequence>
<dbReference type="EMBL" id="FUZA01000001">
    <property type="protein sequence ID" value="SKB59910.1"/>
    <property type="molecule type" value="Genomic_DNA"/>
</dbReference>
<dbReference type="RefSeq" id="WP_082213795.1">
    <property type="nucleotide sequence ID" value="NZ_FUZA01000001.1"/>
</dbReference>
<protein>
    <recommendedName>
        <fullName evidence="3">Phytanoyl-CoA dioxygenase (PhyH)</fullName>
    </recommendedName>
</protein>
<evidence type="ECO:0000313" key="1">
    <source>
        <dbReference type="EMBL" id="SKB59910.1"/>
    </source>
</evidence>
<organism evidence="1 2">
    <name type="scientific">Dyadobacter psychrophilus</name>
    <dbReference type="NCBI Taxonomy" id="651661"/>
    <lineage>
        <taxon>Bacteria</taxon>
        <taxon>Pseudomonadati</taxon>
        <taxon>Bacteroidota</taxon>
        <taxon>Cytophagia</taxon>
        <taxon>Cytophagales</taxon>
        <taxon>Spirosomataceae</taxon>
        <taxon>Dyadobacter</taxon>
    </lineage>
</organism>
<proteinExistence type="predicted"/>
<keyword evidence="2" id="KW-1185">Reference proteome</keyword>
<gene>
    <name evidence="1" type="ORF">SAMN05660293_01320</name>
</gene>
<name>A0A1T5CL81_9BACT</name>
<evidence type="ECO:0008006" key="3">
    <source>
        <dbReference type="Google" id="ProtNLM"/>
    </source>
</evidence>
<dbReference type="AlphaFoldDB" id="A0A1T5CL81"/>
<dbReference type="Proteomes" id="UP000190897">
    <property type="component" value="Unassembled WGS sequence"/>
</dbReference>
<evidence type="ECO:0000313" key="2">
    <source>
        <dbReference type="Proteomes" id="UP000190897"/>
    </source>
</evidence>
<dbReference type="SUPFAM" id="SSF51197">
    <property type="entry name" value="Clavaminate synthase-like"/>
    <property type="match status" value="1"/>
</dbReference>
<dbReference type="OrthoDB" id="3806556at2"/>